<reference evidence="4" key="2">
    <citation type="submission" date="2017-05" db="EMBL/GenBank/DDBJ databases">
        <title>Improved OligoMM genomes.</title>
        <authorList>
            <person name="Garzetti D."/>
        </authorList>
    </citation>
    <scope>NUCLEOTIDE SEQUENCE [LARGE SCALE GENOMIC DNA]</scope>
    <source>
        <strain evidence="4">KB18</strain>
    </source>
</reference>
<dbReference type="RefSeq" id="WP_066538557.1">
    <property type="nucleotide sequence ID" value="NZ_CP021422.1"/>
</dbReference>
<proteinExistence type="predicted"/>
<organism evidence="3 5">
    <name type="scientific">Acutalibacter muris</name>
    <dbReference type="NCBI Taxonomy" id="1796620"/>
    <lineage>
        <taxon>Bacteria</taxon>
        <taxon>Bacillati</taxon>
        <taxon>Bacillota</taxon>
        <taxon>Clostridia</taxon>
        <taxon>Eubacteriales</taxon>
        <taxon>Acutalibacteraceae</taxon>
        <taxon>Acutalibacter</taxon>
    </lineage>
</organism>
<evidence type="ECO:0000259" key="1">
    <source>
        <dbReference type="Pfam" id="PF12645"/>
    </source>
</evidence>
<dbReference type="KEGG" id="amur:ADH66_16635"/>
<dbReference type="EMBL" id="CP065321">
    <property type="protein sequence ID" value="QQR31417.1"/>
    <property type="molecule type" value="Genomic_DNA"/>
</dbReference>
<dbReference type="Proteomes" id="UP000196710">
    <property type="component" value="Chromosome"/>
</dbReference>
<dbReference type="EMBL" id="CP021422">
    <property type="protein sequence ID" value="ASB42145.1"/>
    <property type="molecule type" value="Genomic_DNA"/>
</dbReference>
<sequence length="63" mass="7224">MSAKEFRTTLMAAVNGSNEALADIIELYMPLINSRSYIDGELDEDLRQYILLHIFKNISKFSL</sequence>
<dbReference type="AlphaFoldDB" id="A0A1Z2XUM8"/>
<reference evidence="3 5" key="3">
    <citation type="submission" date="2020-11" db="EMBL/GenBank/DDBJ databases">
        <title>Closed and high quality bacterial genomes of the OMM12 community.</title>
        <authorList>
            <person name="Marbouty M."/>
            <person name="Lamy-Besnier Q."/>
            <person name="Debarbieux L."/>
            <person name="Koszul R."/>
        </authorList>
    </citation>
    <scope>NUCLEOTIDE SEQUENCE [LARGE SCALE GENOMIC DNA]</scope>
    <source>
        <strain evidence="3 5">KB18</strain>
    </source>
</reference>
<feature type="domain" description="Helix-turn-helix conjugative transposon-like" evidence="1">
    <location>
        <begin position="8"/>
        <end position="61"/>
    </location>
</feature>
<evidence type="ECO:0000313" key="4">
    <source>
        <dbReference type="Proteomes" id="UP000196710"/>
    </source>
</evidence>
<reference evidence="2" key="1">
    <citation type="journal article" date="2017" name="Genome Announc.">
        <title>High-Quality Whole-Genome Sequences of the Oligo-Mouse-Microbiota Bacterial Community.</title>
        <authorList>
            <person name="Garzetti D."/>
            <person name="Brugiroux S."/>
            <person name="Bunk B."/>
            <person name="Pukall R."/>
            <person name="McCoy K.D."/>
            <person name="Macpherson A.J."/>
            <person name="Stecher B."/>
        </authorList>
    </citation>
    <scope>NUCLEOTIDE SEQUENCE</scope>
    <source>
        <strain evidence="2">KB18</strain>
    </source>
</reference>
<protein>
    <submittedName>
        <fullName evidence="3">Helix-turn-helix domain-containing protein</fullName>
    </submittedName>
</protein>
<gene>
    <name evidence="2" type="ORF">ADH66_16635</name>
    <name evidence="3" type="ORF">I5Q82_07025</name>
</gene>
<evidence type="ECO:0000313" key="2">
    <source>
        <dbReference type="EMBL" id="ASB42145.1"/>
    </source>
</evidence>
<evidence type="ECO:0000313" key="5">
    <source>
        <dbReference type="Proteomes" id="UP000596035"/>
    </source>
</evidence>
<dbReference type="Pfam" id="PF12645">
    <property type="entry name" value="HTH_16"/>
    <property type="match status" value="1"/>
</dbReference>
<evidence type="ECO:0000313" key="3">
    <source>
        <dbReference type="EMBL" id="QQR31417.1"/>
    </source>
</evidence>
<dbReference type="Proteomes" id="UP000596035">
    <property type="component" value="Chromosome"/>
</dbReference>
<keyword evidence="4" id="KW-1185">Reference proteome</keyword>
<name>A0A1Z2XUM8_9FIRM</name>
<dbReference type="InterPro" id="IPR024760">
    <property type="entry name" value="HTH_dom_conjug_TS-like"/>
</dbReference>
<accession>A0A1Z2XUM8</accession>